<proteinExistence type="predicted"/>
<protein>
    <submittedName>
        <fullName evidence="1">Uncharacterized protein</fullName>
    </submittedName>
</protein>
<organism evidence="1">
    <name type="scientific">Lacrimispora sp. BS-2</name>
    <dbReference type="NCBI Taxonomy" id="3151850"/>
    <lineage>
        <taxon>Bacteria</taxon>
        <taxon>Bacillati</taxon>
        <taxon>Bacillota</taxon>
        <taxon>Clostridia</taxon>
        <taxon>Lachnospirales</taxon>
        <taxon>Lachnospiraceae</taxon>
        <taxon>Lacrimispora</taxon>
    </lineage>
</organism>
<dbReference type="RefSeq" id="WP_349943937.1">
    <property type="nucleotide sequence ID" value="NZ_CP157940.1"/>
</dbReference>
<reference evidence="1" key="1">
    <citation type="submission" date="2024-06" db="EMBL/GenBank/DDBJ databases">
        <title>Lacrimispora cavernae sp. nov., a novel anaerobe isolated from bat guano pile inside a cave.</title>
        <authorList>
            <person name="Miller S.L."/>
            <person name="Lu N."/>
            <person name="King J."/>
            <person name="Sankaranarayanan K."/>
            <person name="Lawson P.A."/>
        </authorList>
    </citation>
    <scope>NUCLEOTIDE SEQUENCE</scope>
    <source>
        <strain evidence="1">BS-2</strain>
    </source>
</reference>
<sequence>MMDTYILNELEFMTLAASKGMHRVYGFVMKDQEQADDNEVYQTMYHMVQMGYMKAVNDGFVLSPEFNVLFQVIKDAGRVLWIRENDGNGSDRCCYLGEDHCVVTQLSSRDAKALKASLIDTEHFEQYLYEEGSFLDSCVAEVIIEESCIEKAVEEFEEPLEGLQAVYELMDINNEQTIGSVWIQSLELEDRIMVKSDVIRIWSYSKQKTIEEVMKLLGV</sequence>
<dbReference type="AlphaFoldDB" id="A0AAU7PJL8"/>
<gene>
    <name evidence="1" type="ORF">ABFV83_11365</name>
</gene>
<name>A0AAU7PJL8_9FIRM</name>
<dbReference type="EMBL" id="CP157940">
    <property type="protein sequence ID" value="XBS52440.1"/>
    <property type="molecule type" value="Genomic_DNA"/>
</dbReference>
<accession>A0AAU7PJL8</accession>
<evidence type="ECO:0000313" key="1">
    <source>
        <dbReference type="EMBL" id="XBS52440.1"/>
    </source>
</evidence>